<dbReference type="RefSeq" id="YP_010669114.1">
    <property type="nucleotide sequence ID" value="NC_070959.1"/>
</dbReference>
<dbReference type="Proteomes" id="UP000502617">
    <property type="component" value="Segment"/>
</dbReference>
<proteinExistence type="predicted"/>
<organism evidence="1 2">
    <name type="scientific">Synechococcus phage S-N03</name>
    <dbReference type="NCBI Taxonomy" id="2718943"/>
    <lineage>
        <taxon>Viruses</taxon>
        <taxon>Duplodnaviria</taxon>
        <taxon>Heunggongvirae</taxon>
        <taxon>Uroviricota</taxon>
        <taxon>Caudoviricetes</taxon>
        <taxon>Pantevenvirales</taxon>
        <taxon>Kyanoviridae</taxon>
        <taxon>Huanghaivirus</taxon>
        <taxon>Huanghaivirus snothree</taxon>
    </lineage>
</organism>
<evidence type="ECO:0000313" key="2">
    <source>
        <dbReference type="Proteomes" id="UP000502617"/>
    </source>
</evidence>
<evidence type="ECO:0000313" key="1">
    <source>
        <dbReference type="EMBL" id="QIN96734.1"/>
    </source>
</evidence>
<dbReference type="GeneID" id="77945268"/>
<dbReference type="KEGG" id="vg:77945268"/>
<reference evidence="1 2" key="1">
    <citation type="submission" date="2020-03" db="EMBL/GenBank/DDBJ databases">
        <title>The Isolation and Genome Sequence of a Novel Cyanophage S-N03 from the Huanghai Sea, China.</title>
        <authorList>
            <person name="Jiang T."/>
        </authorList>
    </citation>
    <scope>NUCLEOTIDE SEQUENCE [LARGE SCALE GENOMIC DNA]</scope>
</reference>
<sequence>MPAKRLIVTRELINSCLPDVPSGYSRTIEKVSPTIYRVVLHHPDRYTYKQGVKTDWGFIKGRTIHTPKSGKPSMVKVCDLLDAGELSGYTSIIPTRTNHDHIK</sequence>
<dbReference type="EMBL" id="MT162466">
    <property type="protein sequence ID" value="QIN96734.1"/>
    <property type="molecule type" value="Genomic_DNA"/>
</dbReference>
<accession>A0A6G8R5S5</accession>
<name>A0A6G8R5S5_9CAUD</name>
<protein>
    <submittedName>
        <fullName evidence="1">Uncharacterized protein</fullName>
    </submittedName>
</protein>
<keyword evidence="2" id="KW-1185">Reference proteome</keyword>